<dbReference type="VEuPathDB" id="AmoebaDB:EIN_430810"/>
<accession>A0A0A1UFA8</accession>
<dbReference type="InterPro" id="IPR035979">
    <property type="entry name" value="RBD_domain_sf"/>
</dbReference>
<gene>
    <name evidence="5" type="ORF">EIN_430810</name>
</gene>
<reference evidence="5 6" key="1">
    <citation type="submission" date="2012-10" db="EMBL/GenBank/DDBJ databases">
        <authorList>
            <person name="Zafar N."/>
            <person name="Inman J."/>
            <person name="Hall N."/>
            <person name="Lorenzi H."/>
            <person name="Caler E."/>
        </authorList>
    </citation>
    <scope>NUCLEOTIDE SEQUENCE [LARGE SCALE GENOMIC DNA]</scope>
    <source>
        <strain evidence="5 6">IP1</strain>
    </source>
</reference>
<dbReference type="RefSeq" id="XP_004262046.1">
    <property type="nucleotide sequence ID" value="XM_004261998.1"/>
</dbReference>
<dbReference type="SUPFAM" id="SSF54928">
    <property type="entry name" value="RNA-binding domain, RBD"/>
    <property type="match status" value="1"/>
</dbReference>
<sequence>MSSEKNTPRNTTNSILRTKSELEGLHEYQYGDHPSRILYICNVPQTSVDSLKSFVTSPDLKKFYDKELRLGFVLISFYDLRVSKKMFKAVQMHFPTFKVSYAIARDVLSDTEQNQGTLVVFNLDASCTNETIKQLFLQYGDVKEIRETPNKRHHKFVEFFDLRDAAKAEAALNHAEFCGKRLKLEPSRPGGIRQRLLSSAVRAIGLQDDLIALPPPEEMIILIDKYLKNKGEVCCKGDEVIVSLPKPTIVGQELSHTFLRETVGTPHIKLEEKKVINCGIGFNEENDVDENKTVIIIENIPLTLTKEELVEVIEKNATCFYDQLFCLHQDKEHYKAVVRLTNKMVVESMMNAFNNVFLEKDQDKCCVVRTSTMQGKVFTSTLTSLLV</sequence>
<dbReference type="InterPro" id="IPR012677">
    <property type="entry name" value="Nucleotide-bd_a/b_plait_sf"/>
</dbReference>
<dbReference type="Gene3D" id="3.30.70.330">
    <property type="match status" value="1"/>
</dbReference>
<dbReference type="SMART" id="SM00360">
    <property type="entry name" value="RRM"/>
    <property type="match status" value="1"/>
</dbReference>
<dbReference type="AlphaFoldDB" id="A0A0A1UFA8"/>
<dbReference type="Pfam" id="PF00076">
    <property type="entry name" value="RRM_1"/>
    <property type="match status" value="1"/>
</dbReference>
<organism evidence="5 6">
    <name type="scientific">Entamoeba invadens IP1</name>
    <dbReference type="NCBI Taxonomy" id="370355"/>
    <lineage>
        <taxon>Eukaryota</taxon>
        <taxon>Amoebozoa</taxon>
        <taxon>Evosea</taxon>
        <taxon>Archamoebae</taxon>
        <taxon>Mastigamoebida</taxon>
        <taxon>Entamoebidae</taxon>
        <taxon>Entamoeba</taxon>
    </lineage>
</organism>
<protein>
    <recommendedName>
        <fullName evidence="4">RRM domain-containing protein</fullName>
    </recommendedName>
</protein>
<keyword evidence="1" id="KW-0677">Repeat</keyword>
<name>A0A0A1UFA8_ENTIV</name>
<dbReference type="GO" id="GO:0003723">
    <property type="term" value="F:RNA binding"/>
    <property type="evidence" value="ECO:0007669"/>
    <property type="project" value="UniProtKB-UniRule"/>
</dbReference>
<dbReference type="KEGG" id="eiv:EIN_430810"/>
<evidence type="ECO:0000256" key="2">
    <source>
        <dbReference type="ARBA" id="ARBA00022884"/>
    </source>
</evidence>
<keyword evidence="2 3" id="KW-0694">RNA-binding</keyword>
<evidence type="ECO:0000256" key="3">
    <source>
        <dbReference type="PROSITE-ProRule" id="PRU00176"/>
    </source>
</evidence>
<dbReference type="OrthoDB" id="417481at2759"/>
<keyword evidence="6" id="KW-1185">Reference proteome</keyword>
<dbReference type="OMA" id="KVINCGI"/>
<proteinExistence type="predicted"/>
<dbReference type="GeneID" id="14894153"/>
<feature type="domain" description="RRM" evidence="4">
    <location>
        <begin position="116"/>
        <end position="189"/>
    </location>
</feature>
<evidence type="ECO:0000313" key="6">
    <source>
        <dbReference type="Proteomes" id="UP000014680"/>
    </source>
</evidence>
<dbReference type="FunFam" id="3.30.70.330:FF:000101">
    <property type="entry name" value="Protein MEI2-like 1"/>
    <property type="match status" value="1"/>
</dbReference>
<dbReference type="EMBL" id="KB206168">
    <property type="protein sequence ID" value="ELP95275.1"/>
    <property type="molecule type" value="Genomic_DNA"/>
</dbReference>
<dbReference type="PROSITE" id="PS50102">
    <property type="entry name" value="RRM"/>
    <property type="match status" value="1"/>
</dbReference>
<evidence type="ECO:0000313" key="5">
    <source>
        <dbReference type="EMBL" id="ELP95275.1"/>
    </source>
</evidence>
<dbReference type="Proteomes" id="UP000014680">
    <property type="component" value="Unassembled WGS sequence"/>
</dbReference>
<dbReference type="InterPro" id="IPR000504">
    <property type="entry name" value="RRM_dom"/>
</dbReference>
<evidence type="ECO:0000259" key="4">
    <source>
        <dbReference type="PROSITE" id="PS50102"/>
    </source>
</evidence>
<dbReference type="PANTHER" id="PTHR23189">
    <property type="entry name" value="RNA RECOGNITION MOTIF-CONTAINING"/>
    <property type="match status" value="1"/>
</dbReference>
<evidence type="ECO:0000256" key="1">
    <source>
        <dbReference type="ARBA" id="ARBA00022737"/>
    </source>
</evidence>